<reference evidence="3" key="1">
    <citation type="submission" date="2024-06" db="EMBL/GenBank/DDBJ databases">
        <title>Multi-omics analyses provide insights into the biosynthesis of the anticancer antibiotic pleurotin in Hohenbuehelia grisea.</title>
        <authorList>
            <person name="Weaver J.A."/>
            <person name="Alberti F."/>
        </authorList>
    </citation>
    <scope>NUCLEOTIDE SEQUENCE [LARGE SCALE GENOMIC DNA]</scope>
    <source>
        <strain evidence="3">T-177</strain>
    </source>
</reference>
<keyword evidence="1" id="KW-0175">Coiled coil</keyword>
<dbReference type="EMBL" id="JASNQZ010000014">
    <property type="protein sequence ID" value="KAL0948594.1"/>
    <property type="molecule type" value="Genomic_DNA"/>
</dbReference>
<organism evidence="2 3">
    <name type="scientific">Hohenbuehelia grisea</name>
    <dbReference type="NCBI Taxonomy" id="104357"/>
    <lineage>
        <taxon>Eukaryota</taxon>
        <taxon>Fungi</taxon>
        <taxon>Dikarya</taxon>
        <taxon>Basidiomycota</taxon>
        <taxon>Agaricomycotina</taxon>
        <taxon>Agaricomycetes</taxon>
        <taxon>Agaricomycetidae</taxon>
        <taxon>Agaricales</taxon>
        <taxon>Pleurotineae</taxon>
        <taxon>Pleurotaceae</taxon>
        <taxon>Hohenbuehelia</taxon>
    </lineage>
</organism>
<evidence type="ECO:0000256" key="1">
    <source>
        <dbReference type="SAM" id="Coils"/>
    </source>
</evidence>
<dbReference type="Proteomes" id="UP001556367">
    <property type="component" value="Unassembled WGS sequence"/>
</dbReference>
<evidence type="ECO:0000313" key="3">
    <source>
        <dbReference type="Proteomes" id="UP001556367"/>
    </source>
</evidence>
<dbReference type="CDD" id="cd21037">
    <property type="entry name" value="MLKL_NTD"/>
    <property type="match status" value="1"/>
</dbReference>
<name>A0ABR3IZ85_9AGAR</name>
<protein>
    <recommendedName>
        <fullName evidence="4">Fungal N-terminal domain-containing protein</fullName>
    </recommendedName>
</protein>
<accession>A0ABR3IZ85</accession>
<keyword evidence="3" id="KW-1185">Reference proteome</keyword>
<comment type="caution">
    <text evidence="2">The sequence shown here is derived from an EMBL/GenBank/DDBJ whole genome shotgun (WGS) entry which is preliminary data.</text>
</comment>
<evidence type="ECO:0008006" key="4">
    <source>
        <dbReference type="Google" id="ProtNLM"/>
    </source>
</evidence>
<evidence type="ECO:0000313" key="2">
    <source>
        <dbReference type="EMBL" id="KAL0948594.1"/>
    </source>
</evidence>
<sequence length="543" mass="61248">MDPVSLVASIIAFAEVVLKFKHTFDQVSDNSSKFRALADLVIKKLDELNRLVARLNLRGMPREATEELRDALNQLIQDLSGISERCLSHLPSPKRSLIAKTRSRLKAWLRRDSFEVEIFQLAMDIQACCCLFQASIAVGTNVTMLRAQQSMLQFHVDQRESLARLEGAFLRMVSEPAQFQRLGWSVFGTREANTDSAAFIHRQVVKIVDICDQIKRIGIKDSTAPRIQVTYESTNMWGLSVETLFHRSMGATSEILDMFEHHSGCIDVQAVAHRVLIIAKSIAYLDIRADSNTMFKAAESLFAQLADGRDYPEYSRGLAYAARGAARSSHCASCSLSDGKLAADRWRRVFEITGRDEDYEHLTKALSSHSRYLYQAGLWEESLDLTREALRLYRDQYPRRLDDAIRYPMVSWTASGEAEVVLTSQREFSLFSNLAWREAFTLETMASSYAALGCYSEARVAGGDALSCLQALLRVDTWYAQRSGWRSRSLEGRISTWVSLLRQPSSRAKSLRDEAEEEITHLSCILSNNLGTDTALVRPCSHL</sequence>
<dbReference type="InterPro" id="IPR059179">
    <property type="entry name" value="MLKL-like_MCAfunc"/>
</dbReference>
<gene>
    <name evidence="2" type="ORF">HGRIS_011152</name>
</gene>
<feature type="coiled-coil region" evidence="1">
    <location>
        <begin position="38"/>
        <end position="85"/>
    </location>
</feature>
<proteinExistence type="predicted"/>